<evidence type="ECO:0000259" key="1">
    <source>
        <dbReference type="PROSITE" id="PS51658"/>
    </source>
</evidence>
<proteinExistence type="predicted"/>
<dbReference type="EMBL" id="UINC01025607">
    <property type="protein sequence ID" value="SVB01484.1"/>
    <property type="molecule type" value="Genomic_DNA"/>
</dbReference>
<reference evidence="2" key="1">
    <citation type="submission" date="2018-05" db="EMBL/GenBank/DDBJ databases">
        <authorList>
            <person name="Lanie J.A."/>
            <person name="Ng W.-L."/>
            <person name="Kazmierczak K.M."/>
            <person name="Andrzejewski T.M."/>
            <person name="Davidsen T.M."/>
            <person name="Wayne K.J."/>
            <person name="Tettelin H."/>
            <person name="Glass J.I."/>
            <person name="Rusch D."/>
            <person name="Podicherti R."/>
            <person name="Tsui H.-C.T."/>
            <person name="Winkler M.E."/>
        </authorList>
    </citation>
    <scope>NUCLEOTIDE SEQUENCE</scope>
</reference>
<dbReference type="GO" id="GO:0004518">
    <property type="term" value="F:nuclease activity"/>
    <property type="evidence" value="ECO:0007669"/>
    <property type="project" value="InterPro"/>
</dbReference>
<evidence type="ECO:0000313" key="2">
    <source>
        <dbReference type="EMBL" id="SVB01484.1"/>
    </source>
</evidence>
<sequence>MGGATVVAMSRDAVSVEVRGILPANSGCAVFIGNEEKVFVIQVEHNMGAVIGMFLNDTPKERPLTHDLIGHLLDGFGIKLLRVVITELKNSTYFARLILEQENELGRKLVEVDARPSDCLALASHYKSPVYVAADLFDEVEDMTEVLTQIQDSAGDEEQG</sequence>
<gene>
    <name evidence="2" type="ORF">METZ01_LOCUS154338</name>
</gene>
<dbReference type="SUPFAM" id="SSF103256">
    <property type="entry name" value="Hypothetical protein TM0160"/>
    <property type="match status" value="1"/>
</dbReference>
<dbReference type="InterPro" id="IPR036104">
    <property type="entry name" value="BFN_sf"/>
</dbReference>
<dbReference type="Pfam" id="PF02577">
    <property type="entry name" value="BFN_dom"/>
    <property type="match status" value="1"/>
</dbReference>
<dbReference type="AlphaFoldDB" id="A0A382AJE1"/>
<protein>
    <recommendedName>
        <fullName evidence="1">BFN domain-containing protein</fullName>
    </recommendedName>
</protein>
<accession>A0A382AJE1</accession>
<dbReference type="PROSITE" id="PS51658">
    <property type="entry name" value="BFN"/>
    <property type="match status" value="1"/>
</dbReference>
<name>A0A382AJE1_9ZZZZ</name>
<dbReference type="Gene3D" id="3.10.690.10">
    <property type="entry name" value="Bifunctional nuclease domain"/>
    <property type="match status" value="1"/>
</dbReference>
<dbReference type="InterPro" id="IPR003729">
    <property type="entry name" value="Bi_nuclease_dom"/>
</dbReference>
<feature type="domain" description="BFN" evidence="1">
    <location>
        <begin position="13"/>
        <end position="144"/>
    </location>
</feature>
<organism evidence="2">
    <name type="scientific">marine metagenome</name>
    <dbReference type="NCBI Taxonomy" id="408172"/>
    <lineage>
        <taxon>unclassified sequences</taxon>
        <taxon>metagenomes</taxon>
        <taxon>ecological metagenomes</taxon>
    </lineage>
</organism>
<dbReference type="PANTHER" id="PTHR15160:SF1">
    <property type="entry name" value="VON HIPPEL-LINDAU DISEASE TUMOR SUPPRESSOR"/>
    <property type="match status" value="1"/>
</dbReference>
<dbReference type="PANTHER" id="PTHR15160">
    <property type="entry name" value="VON HIPPEL-LINDAU PROTEIN"/>
    <property type="match status" value="1"/>
</dbReference>